<sequence>MILQHLFYLRDLGAWPTLPFMHNMCHQSFIKCYFAISHSSTIGLWSIWSMHKEWDNGRWKGVWPPPLRHGILYGFATELY</sequence>
<gene>
    <name evidence="1" type="ORF">M431DRAFT_226973</name>
</gene>
<dbReference type="EMBL" id="KZ679685">
    <property type="protein sequence ID" value="PTB51788.1"/>
    <property type="molecule type" value="Genomic_DNA"/>
</dbReference>
<reference evidence="1 2" key="1">
    <citation type="submission" date="2016-07" db="EMBL/GenBank/DDBJ databases">
        <title>Multiple horizontal gene transfer events from other fungi enriched the ability of initially mycotrophic Trichoderma (Ascomycota) to feed on dead plant biomass.</title>
        <authorList>
            <consortium name="DOE Joint Genome Institute"/>
            <person name="Aerts A."/>
            <person name="Atanasova L."/>
            <person name="Chenthamara K."/>
            <person name="Zhang J."/>
            <person name="Grujic M."/>
            <person name="Henrissat B."/>
            <person name="Kuo A."/>
            <person name="Salamov A."/>
            <person name="Lipzen A."/>
            <person name="Labutti K."/>
            <person name="Barry K."/>
            <person name="Miao Y."/>
            <person name="Rahimi M.J."/>
            <person name="Shen Q."/>
            <person name="Grigoriev I.V."/>
            <person name="Kubicek C.P."/>
            <person name="Druzhinina I.S."/>
        </authorList>
    </citation>
    <scope>NUCLEOTIDE SEQUENCE [LARGE SCALE GENOMIC DNA]</scope>
    <source>
        <strain evidence="1 2">CBS 226.95</strain>
    </source>
</reference>
<organism evidence="1 2">
    <name type="scientific">Trichoderma harzianum CBS 226.95</name>
    <dbReference type="NCBI Taxonomy" id="983964"/>
    <lineage>
        <taxon>Eukaryota</taxon>
        <taxon>Fungi</taxon>
        <taxon>Dikarya</taxon>
        <taxon>Ascomycota</taxon>
        <taxon>Pezizomycotina</taxon>
        <taxon>Sordariomycetes</taxon>
        <taxon>Hypocreomycetidae</taxon>
        <taxon>Hypocreales</taxon>
        <taxon>Hypocreaceae</taxon>
        <taxon>Trichoderma</taxon>
    </lineage>
</organism>
<accession>A0A2T4A412</accession>
<evidence type="ECO:0000313" key="2">
    <source>
        <dbReference type="Proteomes" id="UP000241690"/>
    </source>
</evidence>
<dbReference type="AlphaFoldDB" id="A0A2T4A412"/>
<dbReference type="GeneID" id="36622178"/>
<protein>
    <submittedName>
        <fullName evidence="1">Uncharacterized protein</fullName>
    </submittedName>
</protein>
<proteinExistence type="predicted"/>
<keyword evidence="2" id="KW-1185">Reference proteome</keyword>
<dbReference type="RefSeq" id="XP_024771465.1">
    <property type="nucleotide sequence ID" value="XM_024913616.1"/>
</dbReference>
<evidence type="ECO:0000313" key="1">
    <source>
        <dbReference type="EMBL" id="PTB51788.1"/>
    </source>
</evidence>
<dbReference type="Proteomes" id="UP000241690">
    <property type="component" value="Unassembled WGS sequence"/>
</dbReference>
<name>A0A2T4A412_TRIHA</name>